<feature type="transmembrane region" description="Helical" evidence="10">
    <location>
        <begin position="141"/>
        <end position="162"/>
    </location>
</feature>
<comment type="similarity">
    <text evidence="2">Belongs to the multi antimicrobial extrusion (MATE) (TC 2.A.66.1) family. MepA subfamily.</text>
</comment>
<dbReference type="InterPro" id="IPR045070">
    <property type="entry name" value="MATE_MepA-like"/>
</dbReference>
<feature type="transmembrane region" description="Helical" evidence="10">
    <location>
        <begin position="426"/>
        <end position="444"/>
    </location>
</feature>
<comment type="subcellular location">
    <subcellularLocation>
        <location evidence="1">Cell membrane</location>
        <topology evidence="1">Multi-pass membrane protein</topology>
    </subcellularLocation>
</comment>
<evidence type="ECO:0000256" key="6">
    <source>
        <dbReference type="ARBA" id="ARBA00022692"/>
    </source>
</evidence>
<name>A0A1G9WM38_9FIRM</name>
<dbReference type="PANTHER" id="PTHR43823">
    <property type="entry name" value="SPORULATION PROTEIN YKVU"/>
    <property type="match status" value="1"/>
</dbReference>
<feature type="transmembrane region" description="Helical" evidence="10">
    <location>
        <begin position="98"/>
        <end position="121"/>
    </location>
</feature>
<dbReference type="GO" id="GO:0015297">
    <property type="term" value="F:antiporter activity"/>
    <property type="evidence" value="ECO:0007669"/>
    <property type="project" value="InterPro"/>
</dbReference>
<evidence type="ECO:0000256" key="3">
    <source>
        <dbReference type="ARBA" id="ARBA00022106"/>
    </source>
</evidence>
<dbReference type="GO" id="GO:0046677">
    <property type="term" value="P:response to antibiotic"/>
    <property type="evidence" value="ECO:0007669"/>
    <property type="project" value="UniProtKB-KW"/>
</dbReference>
<keyword evidence="9" id="KW-0046">Antibiotic resistance</keyword>
<dbReference type="PIRSF" id="PIRSF006603">
    <property type="entry name" value="DinF"/>
    <property type="match status" value="1"/>
</dbReference>
<dbReference type="AlphaFoldDB" id="A0A1G9WM38"/>
<dbReference type="GO" id="GO:0005886">
    <property type="term" value="C:plasma membrane"/>
    <property type="evidence" value="ECO:0007669"/>
    <property type="project" value="UniProtKB-SubCell"/>
</dbReference>
<feature type="transmembrane region" description="Helical" evidence="10">
    <location>
        <begin position="320"/>
        <end position="342"/>
    </location>
</feature>
<evidence type="ECO:0000313" key="11">
    <source>
        <dbReference type="EMBL" id="SDM85560.1"/>
    </source>
</evidence>
<evidence type="ECO:0000256" key="9">
    <source>
        <dbReference type="ARBA" id="ARBA00023251"/>
    </source>
</evidence>
<dbReference type="NCBIfam" id="TIGR00797">
    <property type="entry name" value="matE"/>
    <property type="match status" value="1"/>
</dbReference>
<feature type="transmembrane region" description="Helical" evidence="10">
    <location>
        <begin position="395"/>
        <end position="414"/>
    </location>
</feature>
<dbReference type="OrthoDB" id="9811110at2"/>
<keyword evidence="5" id="KW-1003">Cell membrane</keyword>
<sequence length="456" mass="49001">MSSIKKMTYYEKMAESPIPSLILRLSVPTVISMLVTNIYNMVDTAFVGLLGTSASGAVGVVFGFMAIIQAFGFMFGQGSGSILSRSLGSKDIDNASKTATTGFTCSFLFGIIFIIIGLPFLDQLVVLLGSTDTIAVYAKDYIIFILFASPFMASSLTLNNILRYEGKAALGMVGLMTGAVLNMALDPILMFGLNMGIAGAGLSTALSQLVSFSILISMFIRGKTIVKLNKENFVADVHFILNIMTTGFPSLLRQGLNSVATVLLNTQAAVYGDGAVAAMSIVSRIVFFVMSVAIGIGQGFQPVSGFNYGAKKYSRLRKAYVFTFFMAELLVIIGLSIVLVNSDGLIGIFRNDPEVIEIGTRALKLQMLTLLFVPITVVTEMLFQTTGNKLRASILSALRSGIFFIPTLIILAKIRGLAGIQEAQPVAYILTFVPALVMAIIFFIRLPKLDGDIEEA</sequence>
<keyword evidence="7 10" id="KW-1133">Transmembrane helix</keyword>
<feature type="transmembrane region" description="Helical" evidence="10">
    <location>
        <begin position="197"/>
        <end position="220"/>
    </location>
</feature>
<feature type="transmembrane region" description="Helical" evidence="10">
    <location>
        <begin position="362"/>
        <end position="383"/>
    </location>
</feature>
<evidence type="ECO:0000256" key="5">
    <source>
        <dbReference type="ARBA" id="ARBA00022475"/>
    </source>
</evidence>
<accession>A0A1G9WM38</accession>
<dbReference type="InterPro" id="IPR002528">
    <property type="entry name" value="MATE_fam"/>
</dbReference>
<keyword evidence="4" id="KW-0813">Transport</keyword>
<dbReference type="Pfam" id="PF01554">
    <property type="entry name" value="MatE"/>
    <property type="match status" value="2"/>
</dbReference>
<evidence type="ECO:0000256" key="1">
    <source>
        <dbReference type="ARBA" id="ARBA00004651"/>
    </source>
</evidence>
<reference evidence="12" key="1">
    <citation type="submission" date="2016-10" db="EMBL/GenBank/DDBJ databases">
        <authorList>
            <person name="Varghese N."/>
            <person name="Submissions S."/>
        </authorList>
    </citation>
    <scope>NUCLEOTIDE SEQUENCE [LARGE SCALE GENOMIC DNA]</scope>
    <source>
        <strain evidence="12">M83</strain>
    </source>
</reference>
<keyword evidence="12" id="KW-1185">Reference proteome</keyword>
<feature type="transmembrane region" description="Helical" evidence="10">
    <location>
        <begin position="54"/>
        <end position="77"/>
    </location>
</feature>
<feature type="transmembrane region" description="Helical" evidence="10">
    <location>
        <begin position="169"/>
        <end position="191"/>
    </location>
</feature>
<organism evidence="11 12">
    <name type="scientific">Lachnospira pectinoschiza</name>
    <dbReference type="NCBI Taxonomy" id="28052"/>
    <lineage>
        <taxon>Bacteria</taxon>
        <taxon>Bacillati</taxon>
        <taxon>Bacillota</taxon>
        <taxon>Clostridia</taxon>
        <taxon>Lachnospirales</taxon>
        <taxon>Lachnospiraceae</taxon>
        <taxon>Lachnospira</taxon>
    </lineage>
</organism>
<dbReference type="PANTHER" id="PTHR43823:SF3">
    <property type="entry name" value="MULTIDRUG EXPORT PROTEIN MEPA"/>
    <property type="match status" value="1"/>
</dbReference>
<keyword evidence="8 10" id="KW-0472">Membrane</keyword>
<evidence type="ECO:0000313" key="12">
    <source>
        <dbReference type="Proteomes" id="UP000187651"/>
    </source>
</evidence>
<evidence type="ECO:0000256" key="2">
    <source>
        <dbReference type="ARBA" id="ARBA00008417"/>
    </source>
</evidence>
<dbReference type="Proteomes" id="UP000187651">
    <property type="component" value="Unassembled WGS sequence"/>
</dbReference>
<keyword evidence="6 10" id="KW-0812">Transmembrane</keyword>
<protein>
    <recommendedName>
        <fullName evidence="3">Multidrug export protein MepA</fullName>
    </recommendedName>
</protein>
<dbReference type="EMBL" id="FNHZ01000003">
    <property type="protein sequence ID" value="SDM85560.1"/>
    <property type="molecule type" value="Genomic_DNA"/>
</dbReference>
<evidence type="ECO:0000256" key="4">
    <source>
        <dbReference type="ARBA" id="ARBA00022448"/>
    </source>
</evidence>
<evidence type="ECO:0000256" key="8">
    <source>
        <dbReference type="ARBA" id="ARBA00023136"/>
    </source>
</evidence>
<feature type="transmembrane region" description="Helical" evidence="10">
    <location>
        <begin position="21"/>
        <end position="42"/>
    </location>
</feature>
<evidence type="ECO:0000256" key="10">
    <source>
        <dbReference type="SAM" id="Phobius"/>
    </source>
</evidence>
<proteinExistence type="inferred from homology"/>
<dbReference type="InterPro" id="IPR051327">
    <property type="entry name" value="MATE_MepA_subfamily"/>
</dbReference>
<evidence type="ECO:0000256" key="7">
    <source>
        <dbReference type="ARBA" id="ARBA00022989"/>
    </source>
</evidence>
<dbReference type="RefSeq" id="WP_074521429.1">
    <property type="nucleotide sequence ID" value="NZ_FNHZ01000003.1"/>
</dbReference>
<feature type="transmembrane region" description="Helical" evidence="10">
    <location>
        <begin position="281"/>
        <end position="300"/>
    </location>
</feature>
<dbReference type="CDD" id="cd13143">
    <property type="entry name" value="MATE_MepA_like"/>
    <property type="match status" value="1"/>
</dbReference>
<dbReference type="InterPro" id="IPR048279">
    <property type="entry name" value="MdtK-like"/>
</dbReference>
<gene>
    <name evidence="11" type="ORF">SAMN05216544_1264</name>
</gene>
<dbReference type="GO" id="GO:0042910">
    <property type="term" value="F:xenobiotic transmembrane transporter activity"/>
    <property type="evidence" value="ECO:0007669"/>
    <property type="project" value="InterPro"/>
</dbReference>